<sequence>MFVEVSAVLVHDDRCRIAHELTQVGVVLHGLQVRDVHVDQVPSARAGNGAPRCVDPMAWSGRRDRAVPAARGGRGQKEVRVMAKALGPWSWT</sequence>
<proteinExistence type="predicted"/>
<accession>A0A919CKP9</accession>
<dbReference type="Proteomes" id="UP000654947">
    <property type="component" value="Unassembled WGS sequence"/>
</dbReference>
<reference evidence="1 2" key="1">
    <citation type="journal article" date="2014" name="Int. J. Syst. Evol. Microbiol.">
        <title>Complete genome sequence of Corynebacterium casei LMG S-19264T (=DSM 44701T), isolated from a smear-ripened cheese.</title>
        <authorList>
            <consortium name="US DOE Joint Genome Institute (JGI-PGF)"/>
            <person name="Walter F."/>
            <person name="Albersmeier A."/>
            <person name="Kalinowski J."/>
            <person name="Ruckert C."/>
        </authorList>
    </citation>
    <scope>NUCLEOTIDE SEQUENCE [LARGE SCALE GENOMIC DNA]</scope>
    <source>
        <strain evidence="1 2">KCTC 19473</strain>
    </source>
</reference>
<dbReference type="AlphaFoldDB" id="A0A919CKP9"/>
<keyword evidence="2" id="KW-1185">Reference proteome</keyword>
<protein>
    <submittedName>
        <fullName evidence="1">Uncharacterized protein</fullName>
    </submittedName>
</protein>
<evidence type="ECO:0000313" key="1">
    <source>
        <dbReference type="EMBL" id="GHD33824.1"/>
    </source>
</evidence>
<organism evidence="1 2">
    <name type="scientific">Nocardiopsis kunsanensis</name>
    <dbReference type="NCBI Taxonomy" id="141693"/>
    <lineage>
        <taxon>Bacteria</taxon>
        <taxon>Bacillati</taxon>
        <taxon>Actinomycetota</taxon>
        <taxon>Actinomycetes</taxon>
        <taxon>Streptosporangiales</taxon>
        <taxon>Nocardiopsidaceae</taxon>
        <taxon>Nocardiopsis</taxon>
    </lineage>
</organism>
<dbReference type="EMBL" id="BMXL01000028">
    <property type="protein sequence ID" value="GHD33824.1"/>
    <property type="molecule type" value="Genomic_DNA"/>
</dbReference>
<evidence type="ECO:0000313" key="2">
    <source>
        <dbReference type="Proteomes" id="UP000654947"/>
    </source>
</evidence>
<name>A0A919CKP9_9ACTN</name>
<gene>
    <name evidence="1" type="ORF">GCM10007147_38940</name>
</gene>
<comment type="caution">
    <text evidence="1">The sequence shown here is derived from an EMBL/GenBank/DDBJ whole genome shotgun (WGS) entry which is preliminary data.</text>
</comment>